<keyword evidence="6" id="KW-1185">Reference proteome</keyword>
<feature type="region of interest" description="Disordered" evidence="2">
    <location>
        <begin position="1604"/>
        <end position="1635"/>
    </location>
</feature>
<dbReference type="Proteomes" id="UP000614601">
    <property type="component" value="Unassembled WGS sequence"/>
</dbReference>
<keyword evidence="1" id="KW-0175">Coiled coil</keyword>
<dbReference type="InterPro" id="IPR002035">
    <property type="entry name" value="VWF_A"/>
</dbReference>
<proteinExistence type="predicted"/>
<feature type="compositionally biased region" description="Basic and acidic residues" evidence="2">
    <location>
        <begin position="1359"/>
        <end position="1412"/>
    </location>
</feature>
<name>A0A811KML4_9BILA</name>
<evidence type="ECO:0000313" key="6">
    <source>
        <dbReference type="Proteomes" id="UP000614601"/>
    </source>
</evidence>
<evidence type="ECO:0000259" key="4">
    <source>
        <dbReference type="PROSITE" id="PS50234"/>
    </source>
</evidence>
<feature type="signal peptide" evidence="3">
    <location>
        <begin position="1"/>
        <end position="16"/>
    </location>
</feature>
<organism evidence="5 6">
    <name type="scientific">Bursaphelenchus okinawaensis</name>
    <dbReference type="NCBI Taxonomy" id="465554"/>
    <lineage>
        <taxon>Eukaryota</taxon>
        <taxon>Metazoa</taxon>
        <taxon>Ecdysozoa</taxon>
        <taxon>Nematoda</taxon>
        <taxon>Chromadorea</taxon>
        <taxon>Rhabditida</taxon>
        <taxon>Tylenchina</taxon>
        <taxon>Tylenchomorpha</taxon>
        <taxon>Aphelenchoidea</taxon>
        <taxon>Aphelenchoididae</taxon>
        <taxon>Bursaphelenchus</taxon>
    </lineage>
</organism>
<feature type="domain" description="VWFA" evidence="4">
    <location>
        <begin position="1670"/>
        <end position="1840"/>
    </location>
</feature>
<evidence type="ECO:0000313" key="5">
    <source>
        <dbReference type="EMBL" id="CAD5217445.1"/>
    </source>
</evidence>
<accession>A0A811KML4</accession>
<reference evidence="5" key="1">
    <citation type="submission" date="2020-09" db="EMBL/GenBank/DDBJ databases">
        <authorList>
            <person name="Kikuchi T."/>
        </authorList>
    </citation>
    <scope>NUCLEOTIDE SEQUENCE</scope>
    <source>
        <strain evidence="5">SH1</strain>
    </source>
</reference>
<feature type="coiled-coil region" evidence="1">
    <location>
        <begin position="774"/>
        <end position="801"/>
    </location>
</feature>
<dbReference type="OrthoDB" id="6132182at2759"/>
<dbReference type="SMART" id="SM00327">
    <property type="entry name" value="VWA"/>
    <property type="match status" value="2"/>
</dbReference>
<dbReference type="SUPFAM" id="SSF53300">
    <property type="entry name" value="vWA-like"/>
    <property type="match status" value="2"/>
</dbReference>
<gene>
    <name evidence="5" type="ORF">BOKJ2_LOCUS7091</name>
</gene>
<keyword evidence="3" id="KW-0732">Signal</keyword>
<evidence type="ECO:0000256" key="2">
    <source>
        <dbReference type="SAM" id="MobiDB-lite"/>
    </source>
</evidence>
<dbReference type="EMBL" id="CAJFCW020000003">
    <property type="protein sequence ID" value="CAG9107792.1"/>
    <property type="molecule type" value="Genomic_DNA"/>
</dbReference>
<feature type="compositionally biased region" description="Basic and acidic residues" evidence="2">
    <location>
        <begin position="1502"/>
        <end position="1513"/>
    </location>
</feature>
<dbReference type="PANTHER" id="PTHR22588">
    <property type="entry name" value="VWFA DOMAIN-CONTAINING PROTEIN"/>
    <property type="match status" value="1"/>
</dbReference>
<feature type="compositionally biased region" description="Polar residues" evidence="2">
    <location>
        <begin position="1515"/>
        <end position="1526"/>
    </location>
</feature>
<comment type="caution">
    <text evidence="5">The sequence shown here is derived from an EMBL/GenBank/DDBJ whole genome shotgun (WGS) entry which is preliminary data.</text>
</comment>
<feature type="region of interest" description="Disordered" evidence="2">
    <location>
        <begin position="465"/>
        <end position="487"/>
    </location>
</feature>
<feature type="compositionally biased region" description="Low complexity" evidence="2">
    <location>
        <begin position="1607"/>
        <end position="1628"/>
    </location>
</feature>
<dbReference type="Proteomes" id="UP000783686">
    <property type="component" value="Unassembled WGS sequence"/>
</dbReference>
<dbReference type="EMBL" id="CAJFDH010000003">
    <property type="protein sequence ID" value="CAD5217445.1"/>
    <property type="molecule type" value="Genomic_DNA"/>
</dbReference>
<evidence type="ECO:0000256" key="3">
    <source>
        <dbReference type="SAM" id="SignalP"/>
    </source>
</evidence>
<dbReference type="InterPro" id="IPR052229">
    <property type="entry name" value="Collagen-VI/PIF"/>
</dbReference>
<dbReference type="Pfam" id="PF00092">
    <property type="entry name" value="VWA"/>
    <property type="match status" value="2"/>
</dbReference>
<dbReference type="InterPro" id="IPR036465">
    <property type="entry name" value="vWFA_dom_sf"/>
</dbReference>
<feature type="chain" id="PRO_5035594765" description="VWFA domain-containing protein" evidence="3">
    <location>
        <begin position="17"/>
        <end position="1843"/>
    </location>
</feature>
<evidence type="ECO:0000256" key="1">
    <source>
        <dbReference type="SAM" id="Coils"/>
    </source>
</evidence>
<protein>
    <recommendedName>
        <fullName evidence="4">VWFA domain-containing protein</fullName>
    </recommendedName>
</protein>
<sequence length="1843" mass="208385">MLLQTSLFLLLPLTICITSEEAGELTIDDKTFRELEGFHTFAMSILNEERNDERDRLITKMDKEEEDLEPSVIYYDYRKYAEIYRKYQKDGEGQANKSLAKSRLPALPSTIPLRVRCLLTLDYGINENIKAYINSDHVFDRIRTIAGSDLPISWMPPPTIADESPEAREYIMNKFTQVFAQKLREQRKNSEVVPVTKYDYVIPADIREKLVKDPSFSPEVYQLLNYDHQFTEQVEKTLKMVRERNTDIEVVDLTKESEEMLRRRAMPKWKPKARVEAGVEHQVSQDEVTEMFKERLSKLREEQNKLGDDRAKQSNPQNFVSNIKEEDITANHRSKVRVQRSAETLFPTINYKKLSDTILRFKRYPTLRSKSEIKINSRARRHEISKHRGDIVEEEVHEGNPVDMGRITETPLHNENVHNSGDDTAINTDKHNIQPRSVDDNLVQEDFFNINIQQDDETLRTKRGLFRTKREADAPRSSSSKEMPPIDPREVLVSPEYQQAQEEFYSQEEILIKQIIQELGLSEDEVVDIDNDPKEKPEALPDVKRLFNIEDPVDFPLRPTRKELEEEMLRKEILQDFYDKVDAKMRIDFTARMQQKRLKYLEDQLALIKERKKVQSVADILNLPDTVALVYRSNNSTETVVGGPNLVGDKAMEVEDDKVGEVENEEREDKVEKVETKEEQKDKEEEIMNEVEQKEVKPEEKANENDFKVNPLATKTNPEAQTTNGPANVVQDKETLILSQTKESTTAAPVTVATDENTEDNFDTTQNNFELNKNNIEINKIDKIKAQNDDKQEENSITEANAATTEKILTVEHAGDDQQAHQGEENIDFPKGFGMESSKMRLQSLQNAEGATQSLATQNAQDLLEATQKIQVPEATQNIQKQSSNDTSEPLDITLPELPEIPIAETREMKELLEEVPLDNQIDIASSIDDSISNIIDDEEEATIGTTKTSFDGGNATKSSENATVTFASEVQIDSEEGVEKVEVATDDGGITESVVLVDENDPNACNPKLDIVFVLDTSGTHEKAYREHVHWAVALVNSLPLEPDTVRIAAVQYANFPLTEFALGTYPSANDIKEHLNQMNATEGQAHTGYALRKAENELFRQDRARSNASKVIVLFTDGESVDDPAKPAKQLREHKNVRIYVASATEPASELMLEKIAGSEDNVFGPSRLRNLRDTLIVEAERTRACIRIGGPRSEYKHKPLNAVLKSSNTANVKAPLVTHDNKIEVLDTDSIREHKDDDEILNLGELAEASSKFQDSVPLIPMGVTGLPTEPSPSPSTPPCQLEENSCEDAFEAKTVFMTTKPLVQTTPSSSEKDEIKSAVVKKIENRPVESENGQNQAGNGSEGEENVVIGNENQQNDKEQEEKEEIKEEKKEIKEEKEEIKEEQKEIGEEKEEIKQEKEELEEAKKELNSQNQETKQPVPIENAKSINHRPIPTRRPVETIVKTSAIVTSVKPTNRPFTTTRAFTTKNGAGATTLLTTRKSFGQKITKRPVDLGNLEETTRQPRNDFTGRNEFTNRPVNSNLDGEGLANERLQSWRIAPSTTRRPPTPTGRQYIALSTVSGLEGTDSQNELRASTVGPNGSIGLRSGTVGLRGLVEPRGTVESRTTTIAPRTSTRTSRFPRPTNITPPPTLPTLSRAVERFTTRHSFNNAMLIKEGDTISVACPHDILIIVDSSGSIQKTYDQQKKYFTEILSQMKVGPNAHRVAMIQFAGARIQKTEFTFDNVNDGREMMENLNQIRHLTGTTYIGAALSSARHLLENRRRNVPAIVILSSDGYSQDDALAPAERIRQLENVEFYAVSMSDHSNREYLSRVVGSEERVFLNHDEDNLKELVRRRLSCK</sequence>
<feature type="domain" description="VWFA" evidence="4">
    <location>
        <begin position="1011"/>
        <end position="1182"/>
    </location>
</feature>
<dbReference type="PANTHER" id="PTHR22588:SF3">
    <property type="entry name" value="VWFA DOMAIN-CONTAINING PROTEIN"/>
    <property type="match status" value="1"/>
</dbReference>
<feature type="region of interest" description="Disordered" evidence="2">
    <location>
        <begin position="1501"/>
        <end position="1529"/>
    </location>
</feature>
<dbReference type="CDD" id="cd01450">
    <property type="entry name" value="vWFA_subfamily_ECM"/>
    <property type="match status" value="1"/>
</dbReference>
<feature type="region of interest" description="Disordered" evidence="2">
    <location>
        <begin position="658"/>
        <end position="704"/>
    </location>
</feature>
<feature type="region of interest" description="Disordered" evidence="2">
    <location>
        <begin position="1326"/>
        <end position="1426"/>
    </location>
</feature>
<dbReference type="PROSITE" id="PS50234">
    <property type="entry name" value="VWFA"/>
    <property type="match status" value="2"/>
</dbReference>
<dbReference type="Gene3D" id="3.40.50.410">
    <property type="entry name" value="von Willebrand factor, type A domain"/>
    <property type="match status" value="2"/>
</dbReference>